<protein>
    <submittedName>
        <fullName evidence="1">Uncharacterized protein</fullName>
    </submittedName>
</protein>
<evidence type="ECO:0000313" key="2">
    <source>
        <dbReference type="Proteomes" id="UP000222016"/>
    </source>
</evidence>
<organism evidence="1 2">
    <name type="scientific">Klebsiella phage vB_KpnM_KpV52</name>
    <dbReference type="NCBI Taxonomy" id="1912321"/>
    <lineage>
        <taxon>Viruses</taxon>
        <taxon>Duplodnaviria</taxon>
        <taxon>Heunggongvirae</taxon>
        <taxon>Uroviricota</taxon>
        <taxon>Caudoviricetes</taxon>
        <taxon>Jameshumphriesvirinae</taxon>
        <taxon>Sircambvirus</taxon>
        <taxon>Sircambvirus KpV52</taxon>
        <taxon>Jedunavirus KpV80</taxon>
    </lineage>
</organism>
<gene>
    <name evidence="1" type="ORF">kpv52_04</name>
</gene>
<sequence>MKRCSVFCYYEGMDGAGRGICSGNHTCDIEYEFFVSALEYVKNTTDYLMNELKPTYANLAWIVLKQVTIFPGE</sequence>
<dbReference type="Proteomes" id="UP000222016">
    <property type="component" value="Genome"/>
</dbReference>
<keyword evidence="2" id="KW-1185">Reference proteome</keyword>
<proteinExistence type="predicted"/>
<reference evidence="1 2" key="1">
    <citation type="submission" date="2016-05" db="EMBL/GenBank/DDBJ databases">
        <title>Complete genome sequence of bacteriophage vB_KpnM_KpV52 lytic for Klebsiella pneumoniae.</title>
        <authorList>
            <person name="Komisarova E.V."/>
            <person name="Krasilnikova V.M."/>
            <person name="Kislichkina A.A."/>
            <person name="Myakinina V.P."/>
            <person name="Volozhantsev N.V."/>
        </authorList>
    </citation>
    <scope>NUCLEOTIDE SEQUENCE [LARGE SCALE GENOMIC DNA]</scope>
</reference>
<name>A0A1I9SES1_9CAUD</name>
<accession>A0A1I9SES1</accession>
<evidence type="ECO:0000313" key="1">
    <source>
        <dbReference type="EMBL" id="AOZ65348.1"/>
    </source>
</evidence>
<dbReference type="EMBL" id="KX237516">
    <property type="protein sequence ID" value="AOZ65348.1"/>
    <property type="molecule type" value="Genomic_DNA"/>
</dbReference>